<dbReference type="SUPFAM" id="SSF51735">
    <property type="entry name" value="NAD(P)-binding Rossmann-fold domains"/>
    <property type="match status" value="1"/>
</dbReference>
<name>A0ABN7AXM5_9HEMI</name>
<evidence type="ECO:0000313" key="3">
    <source>
        <dbReference type="EMBL" id="BES96912.1"/>
    </source>
</evidence>
<dbReference type="PANTHER" id="PTHR43157:SF31">
    <property type="entry name" value="PHOSPHATIDYLINOSITOL-GLYCAN BIOSYNTHESIS CLASS F PROTEIN"/>
    <property type="match status" value="1"/>
</dbReference>
<dbReference type="Pfam" id="PF00106">
    <property type="entry name" value="adh_short"/>
    <property type="match status" value="1"/>
</dbReference>
<evidence type="ECO:0000256" key="2">
    <source>
        <dbReference type="SAM" id="Phobius"/>
    </source>
</evidence>
<sequence length="335" mass="37378">MGIVVKAFIVLAQYTILNNWFLALLIPIVIFKMVSDRRRKSLDTNGRLDGKTYIVTGCNKGVGLHTAVELSKRGARVLMACKNLGSAHLVKNAIARYTNNDDIEVYRLDLSSFWSVRQFAKDVIENEGRIDGIIFNAGIGIIKNKLTKDGLPLVWQVNHLSPLMIVQLLGGFLKKAESAQIIFVSSVFHHFDRLDVDNLQAENGRWPSTIFCNTKLANIMTSMYLAKKLKDTGITVNCVNPGLVNTQILRRFKSNIVQSVIEFLLEQFGKPEVDGAATTLTVALNPALKSVTGKYFSNCQESHCLSSKAKDLKLAERLWENSNKLLGLHPDEKMI</sequence>
<keyword evidence="2" id="KW-0472">Membrane</keyword>
<protein>
    <submittedName>
        <fullName evidence="3">Dehydrogenase</fullName>
    </submittedName>
</protein>
<proteinExistence type="predicted"/>
<keyword evidence="2" id="KW-0812">Transmembrane</keyword>
<keyword evidence="4" id="KW-1185">Reference proteome</keyword>
<evidence type="ECO:0000256" key="1">
    <source>
        <dbReference type="ARBA" id="ARBA00023002"/>
    </source>
</evidence>
<dbReference type="InterPro" id="IPR036291">
    <property type="entry name" value="NAD(P)-bd_dom_sf"/>
</dbReference>
<feature type="transmembrane region" description="Helical" evidence="2">
    <location>
        <begin position="12"/>
        <end position="31"/>
    </location>
</feature>
<dbReference type="Gene3D" id="3.40.50.720">
    <property type="entry name" value="NAD(P)-binding Rossmann-like Domain"/>
    <property type="match status" value="1"/>
</dbReference>
<dbReference type="Proteomes" id="UP001307889">
    <property type="component" value="Chromosome 7"/>
</dbReference>
<dbReference type="InterPro" id="IPR002347">
    <property type="entry name" value="SDR_fam"/>
</dbReference>
<gene>
    <name evidence="3" type="ORF">NTJ_09725</name>
</gene>
<accession>A0ABN7AXM5</accession>
<dbReference type="PRINTS" id="PR00081">
    <property type="entry name" value="GDHRDH"/>
</dbReference>
<dbReference type="EMBL" id="AP028915">
    <property type="protein sequence ID" value="BES96912.1"/>
    <property type="molecule type" value="Genomic_DNA"/>
</dbReference>
<reference evidence="3 4" key="1">
    <citation type="submission" date="2023-09" db="EMBL/GenBank/DDBJ databases">
        <title>Nesidiocoris tenuis whole genome shotgun sequence.</title>
        <authorList>
            <person name="Shibata T."/>
            <person name="Shimoda M."/>
            <person name="Kobayashi T."/>
            <person name="Uehara T."/>
        </authorList>
    </citation>
    <scope>NUCLEOTIDE SEQUENCE [LARGE SCALE GENOMIC DNA]</scope>
    <source>
        <strain evidence="3 4">Japan</strain>
    </source>
</reference>
<dbReference type="CDD" id="cd05327">
    <property type="entry name" value="retinol-DH_like_SDR_c_like"/>
    <property type="match status" value="1"/>
</dbReference>
<evidence type="ECO:0000313" key="4">
    <source>
        <dbReference type="Proteomes" id="UP001307889"/>
    </source>
</evidence>
<organism evidence="3 4">
    <name type="scientific">Nesidiocoris tenuis</name>
    <dbReference type="NCBI Taxonomy" id="355587"/>
    <lineage>
        <taxon>Eukaryota</taxon>
        <taxon>Metazoa</taxon>
        <taxon>Ecdysozoa</taxon>
        <taxon>Arthropoda</taxon>
        <taxon>Hexapoda</taxon>
        <taxon>Insecta</taxon>
        <taxon>Pterygota</taxon>
        <taxon>Neoptera</taxon>
        <taxon>Paraneoptera</taxon>
        <taxon>Hemiptera</taxon>
        <taxon>Heteroptera</taxon>
        <taxon>Panheteroptera</taxon>
        <taxon>Cimicomorpha</taxon>
        <taxon>Miridae</taxon>
        <taxon>Dicyphina</taxon>
        <taxon>Nesidiocoris</taxon>
    </lineage>
</organism>
<dbReference type="PANTHER" id="PTHR43157">
    <property type="entry name" value="PHOSPHATIDYLINOSITOL-GLYCAN BIOSYNTHESIS CLASS F PROTEIN-RELATED"/>
    <property type="match status" value="1"/>
</dbReference>
<keyword evidence="1" id="KW-0560">Oxidoreductase</keyword>
<keyword evidence="2" id="KW-1133">Transmembrane helix</keyword>